<sequence>MSKLPTTEKIRVFSLGGVGEVGKNMYVVEVDNEMIVVDSGLMFPDDDMLGVDIVIPDISYLVENKDRVKGIVLTHGHEDHMGAVPYLIKKLNVPVYGTKLTLALVKDWMKELQIKQRVNFKEIHANSKVKIGQVRVSFFHTTHSIPDAIGVCLHTSQGAIVHTGDFKFDQNPIDGKHTEIGKLAKFGENGVLCLLSDSTNAEIPGSSLSESTVGLGLQEAFYEAEGRIIVATFASNIHRIQQVINVASDEDRYIAVVDDNMQRIVKLAANLGYLEVPEGLIVDVRKKDKIADEDLVILTAGNRGEPMSVLSQMAKGMHKQVKIKADDRVIISSTPGPGQEKSLSQTIDLLYRTGAEVVYNRSDVQTSGHGFQEDLKLMLNLLKPKYFIPVHGEYRMQHAHAHLAESCGVHRDHMFLLDKGETVEINEKGAKLAGKVPSGHVLIDGLGVGDVGNIVLRDRRLLSNDGILVVVVTLKRKSSQIISGPDIISRGFVYVRESEEMIDEAQSMVKETLQKNLENQVNEWSELKSSVRDVLSRYFYEKTKRRPMILPIIMEA</sequence>
<dbReference type="GO" id="GO:0005737">
    <property type="term" value="C:cytoplasm"/>
    <property type="evidence" value="ECO:0007669"/>
    <property type="project" value="UniProtKB-SubCell"/>
</dbReference>
<dbReference type="InterPro" id="IPR041636">
    <property type="entry name" value="RNase_J_C"/>
</dbReference>
<evidence type="ECO:0000313" key="19">
    <source>
        <dbReference type="Proteomes" id="UP000551878"/>
    </source>
</evidence>
<keyword evidence="4 12" id="KW-0540">Nuclease</keyword>
<organism evidence="18 19">
    <name type="scientific">Texcoconibacillus texcoconensis</name>
    <dbReference type="NCBI Taxonomy" id="1095777"/>
    <lineage>
        <taxon>Bacteria</taxon>
        <taxon>Bacillati</taxon>
        <taxon>Bacillota</taxon>
        <taxon>Bacilli</taxon>
        <taxon>Bacillales</taxon>
        <taxon>Bacillaceae</taxon>
        <taxon>Texcoconibacillus</taxon>
    </lineage>
</organism>
<evidence type="ECO:0000256" key="2">
    <source>
        <dbReference type="ARBA" id="ARBA00022490"/>
    </source>
</evidence>
<feature type="binding site" evidence="16">
    <location>
        <position position="50"/>
    </location>
    <ligand>
        <name>Ca(2+)</name>
        <dbReference type="ChEBI" id="CHEBI:29108"/>
    </ligand>
</feature>
<dbReference type="InterPro" id="IPR036866">
    <property type="entry name" value="RibonucZ/Hydroxyglut_hydro"/>
</dbReference>
<evidence type="ECO:0000256" key="11">
    <source>
        <dbReference type="ARBA" id="ARBA00065702"/>
    </source>
</evidence>
<evidence type="ECO:0000256" key="4">
    <source>
        <dbReference type="ARBA" id="ARBA00022722"/>
    </source>
</evidence>
<dbReference type="EMBL" id="JACHHB010000001">
    <property type="protein sequence ID" value="MBB5172019.1"/>
    <property type="molecule type" value="Genomic_DNA"/>
</dbReference>
<feature type="binding site" evidence="16">
    <location>
        <position position="165"/>
    </location>
    <ligand>
        <name>Zn(2+)</name>
        <dbReference type="ChEBI" id="CHEBI:29105"/>
        <label>1</label>
        <note>catalytic</note>
    </ligand>
</feature>
<feature type="binding site" evidence="16">
    <location>
        <position position="80"/>
    </location>
    <ligand>
        <name>Zn(2+)</name>
        <dbReference type="ChEBI" id="CHEBI:29105"/>
        <label>1</label>
        <note>catalytic</note>
    </ligand>
</feature>
<comment type="function">
    <text evidence="12">An RNase that has 5'-3' exonuclease and possibly endonuclease activity. Involved in maturation of rRNA and in some organisms also mRNA maturation and/or decay.</text>
</comment>
<evidence type="ECO:0000256" key="1">
    <source>
        <dbReference type="ARBA" id="ARBA00004496"/>
    </source>
</evidence>
<feature type="binding site" evidence="16">
    <location>
        <position position="79"/>
    </location>
    <ligand>
        <name>Zn(2+)</name>
        <dbReference type="ChEBI" id="CHEBI:29105"/>
        <label>2</label>
        <note>catalytic</note>
    </ligand>
</feature>
<dbReference type="Pfam" id="PF17770">
    <property type="entry name" value="RNase_J_C"/>
    <property type="match status" value="1"/>
</dbReference>
<dbReference type="InterPro" id="IPR011108">
    <property type="entry name" value="RMMBL"/>
</dbReference>
<dbReference type="PIRSF" id="PIRSF004803">
    <property type="entry name" value="RnjA"/>
    <property type="match status" value="1"/>
</dbReference>
<dbReference type="GO" id="GO:0008270">
    <property type="term" value="F:zinc ion binding"/>
    <property type="evidence" value="ECO:0007669"/>
    <property type="project" value="InterPro"/>
</dbReference>
<keyword evidence="19" id="KW-1185">Reference proteome</keyword>
<dbReference type="GO" id="GO:0006364">
    <property type="term" value="P:rRNA processing"/>
    <property type="evidence" value="ECO:0007669"/>
    <property type="project" value="UniProtKB-UniRule"/>
</dbReference>
<feature type="binding site" evidence="16">
    <location>
        <position position="77"/>
    </location>
    <ligand>
        <name>Zn(2+)</name>
        <dbReference type="ChEBI" id="CHEBI:29105"/>
        <label>1</label>
        <note>catalytic</note>
    </ligand>
</feature>
<dbReference type="FunFam" id="3.10.20.580:FF:000001">
    <property type="entry name" value="Ribonuclease J"/>
    <property type="match status" value="1"/>
</dbReference>
<evidence type="ECO:0000256" key="8">
    <source>
        <dbReference type="ARBA" id="ARBA00022833"/>
    </source>
</evidence>
<keyword evidence="3 12" id="KW-0698">rRNA processing</keyword>
<evidence type="ECO:0000313" key="18">
    <source>
        <dbReference type="EMBL" id="MBB5172019.1"/>
    </source>
</evidence>
<dbReference type="Gene3D" id="3.10.20.580">
    <property type="match status" value="1"/>
</dbReference>
<dbReference type="SUPFAM" id="SSF56281">
    <property type="entry name" value="Metallo-hydrolase/oxidoreductase"/>
    <property type="match status" value="1"/>
</dbReference>
<dbReference type="HAMAP" id="MF_01491">
    <property type="entry name" value="RNase_J_bact"/>
    <property type="match status" value="1"/>
</dbReference>
<feature type="binding site" evidence="16">
    <location>
        <position position="391"/>
    </location>
    <ligand>
        <name>Zn(2+)</name>
        <dbReference type="ChEBI" id="CHEBI:29105"/>
        <label>1</label>
        <note>catalytic</note>
    </ligand>
</feature>
<keyword evidence="5 13" id="KW-0479">Metal-binding</keyword>
<comment type="cofactor">
    <cofactor evidence="13 16">
        <name>Zn(2+)</name>
        <dbReference type="ChEBI" id="CHEBI:29105"/>
    </cofactor>
    <text evidence="13 16">Binds 2 Zn(2+) ions per subunit. It is not clear if Zn(2+) or Mg(2+) is physiologically important.</text>
</comment>
<reference evidence="18 19" key="1">
    <citation type="submission" date="2020-08" db="EMBL/GenBank/DDBJ databases">
        <title>Genomic Encyclopedia of Type Strains, Phase IV (KMG-IV): sequencing the most valuable type-strain genomes for metagenomic binning, comparative biology and taxonomic classification.</title>
        <authorList>
            <person name="Goeker M."/>
        </authorList>
    </citation>
    <scope>NUCLEOTIDE SEQUENCE [LARGE SCALE GENOMIC DNA]</scope>
    <source>
        <strain evidence="18 19">DSM 24696</strain>
    </source>
</reference>
<proteinExistence type="inferred from homology"/>
<evidence type="ECO:0000256" key="13">
    <source>
        <dbReference type="PIRNR" id="PIRNR004803"/>
    </source>
</evidence>
<evidence type="ECO:0000256" key="7">
    <source>
        <dbReference type="ARBA" id="ARBA00022801"/>
    </source>
</evidence>
<protein>
    <recommendedName>
        <fullName evidence="12 13">Ribonuclease J</fullName>
        <shortName evidence="12">RNase J</shortName>
        <ecNumber evidence="12 13">3.1.-.-</ecNumber>
    </recommendedName>
</protein>
<feature type="binding site" evidence="16">
    <location>
        <position position="52"/>
    </location>
    <ligand>
        <name>Ca(2+)</name>
        <dbReference type="ChEBI" id="CHEBI:29108"/>
    </ligand>
</feature>
<dbReference type="Gene3D" id="3.40.50.10710">
    <property type="entry name" value="Metallo-hydrolase/oxidoreductase"/>
    <property type="match status" value="1"/>
</dbReference>
<keyword evidence="9 12" id="KW-0269">Exonuclease</keyword>
<dbReference type="GO" id="GO:0004521">
    <property type="term" value="F:RNA endonuclease activity"/>
    <property type="evidence" value="ECO:0007669"/>
    <property type="project" value="UniProtKB-UniRule"/>
</dbReference>
<keyword evidence="6 12" id="KW-0255">Endonuclease</keyword>
<comment type="caution">
    <text evidence="18">The sequence shown here is derived from an EMBL/GenBank/DDBJ whole genome shotgun (WGS) entry which is preliminary data.</text>
</comment>
<keyword evidence="2 12" id="KW-0963">Cytoplasm</keyword>
<evidence type="ECO:0000256" key="15">
    <source>
        <dbReference type="PIRSR" id="PIRSR004803-2"/>
    </source>
</evidence>
<dbReference type="Gene3D" id="3.60.15.10">
    <property type="entry name" value="Ribonuclease Z/Hydroxyacylglutathione hydrolase-like"/>
    <property type="match status" value="1"/>
</dbReference>
<evidence type="ECO:0000256" key="14">
    <source>
        <dbReference type="PIRSR" id="PIRSR004803-1"/>
    </source>
</evidence>
<feature type="binding site" evidence="16">
    <location>
        <position position="75"/>
    </location>
    <ligand>
        <name>Zn(2+)</name>
        <dbReference type="ChEBI" id="CHEBI:29105"/>
        <label>1</label>
        <note>catalytic</note>
    </ligand>
</feature>
<keyword evidence="16" id="KW-0106">Calcium</keyword>
<dbReference type="GO" id="GO:0006397">
    <property type="term" value="P:mRNA processing"/>
    <property type="evidence" value="ECO:0007669"/>
    <property type="project" value="UniProtKB-ARBA"/>
</dbReference>
<feature type="active site" description="Proton acceptor" evidence="14">
    <location>
        <position position="369"/>
    </location>
</feature>
<dbReference type="AlphaFoldDB" id="A0A840QIQ1"/>
<dbReference type="PANTHER" id="PTHR43694">
    <property type="entry name" value="RIBONUCLEASE J"/>
    <property type="match status" value="1"/>
</dbReference>
<dbReference type="InterPro" id="IPR001279">
    <property type="entry name" value="Metallo-B-lactamas"/>
</dbReference>
<comment type="caution">
    <text evidence="12">Lacks conserved residue(s) required for the propagation of feature annotation.</text>
</comment>
<dbReference type="EC" id="3.1.-.-" evidence="12 13"/>
<evidence type="ECO:0000256" key="10">
    <source>
        <dbReference type="ARBA" id="ARBA00022884"/>
    </source>
</evidence>
<comment type="cofactor">
    <cofactor evidence="16">
        <name>Ca(2+)</name>
        <dbReference type="ChEBI" id="CHEBI:29108"/>
    </cofactor>
    <text evidence="16">Binds 1 Ca(2+) cation per subunit. Seen in 1 crystal structure, it is not clear if it is physiologically important.</text>
</comment>
<comment type="subunit">
    <text evidence="12">Homodimer, may be a subunit of the RNA degradosome.</text>
</comment>
<name>A0A840QIQ1_9BACI</name>
<dbReference type="InterPro" id="IPR004613">
    <property type="entry name" value="RNase_J"/>
</dbReference>
<dbReference type="Proteomes" id="UP000551878">
    <property type="component" value="Unassembled WGS sequence"/>
</dbReference>
<evidence type="ECO:0000256" key="6">
    <source>
        <dbReference type="ARBA" id="ARBA00022759"/>
    </source>
</evidence>
<dbReference type="GO" id="GO:0003723">
    <property type="term" value="F:RNA binding"/>
    <property type="evidence" value="ECO:0007669"/>
    <property type="project" value="UniProtKB-UniRule"/>
</dbReference>
<keyword evidence="8 16" id="KW-0862">Zinc</keyword>
<evidence type="ECO:0000256" key="9">
    <source>
        <dbReference type="ARBA" id="ARBA00022839"/>
    </source>
</evidence>
<dbReference type="Pfam" id="PF07521">
    <property type="entry name" value="RMMBL"/>
    <property type="match status" value="1"/>
</dbReference>
<keyword evidence="7 12" id="KW-0378">Hydrolase</keyword>
<dbReference type="SMART" id="SM00849">
    <property type="entry name" value="Lactamase_B"/>
    <property type="match status" value="1"/>
</dbReference>
<evidence type="ECO:0000256" key="5">
    <source>
        <dbReference type="ARBA" id="ARBA00022723"/>
    </source>
</evidence>
<accession>A0A840QIQ1</accession>
<feature type="domain" description="Metallo-beta-lactamase" evidence="17">
    <location>
        <begin position="22"/>
        <end position="217"/>
    </location>
</feature>
<dbReference type="RefSeq" id="WP_184662501.1">
    <property type="nucleotide sequence ID" value="NZ_JACHHB010000001.1"/>
</dbReference>
<feature type="binding site" evidence="15">
    <location>
        <begin position="234"/>
        <end position="236"/>
    </location>
    <ligand>
        <name>substrate</name>
    </ligand>
</feature>
<dbReference type="Pfam" id="PF00753">
    <property type="entry name" value="Lactamase_B"/>
    <property type="match status" value="1"/>
</dbReference>
<feature type="binding site" evidence="16">
    <location>
        <position position="143"/>
    </location>
    <ligand>
        <name>Zn(2+)</name>
        <dbReference type="ChEBI" id="CHEBI:29105"/>
        <label>1</label>
        <note>catalytic</note>
    </ligand>
</feature>
<evidence type="ECO:0000256" key="16">
    <source>
        <dbReference type="PIRSR" id="PIRSR004803-3"/>
    </source>
</evidence>
<dbReference type="NCBIfam" id="TIGR00649">
    <property type="entry name" value="MG423"/>
    <property type="match status" value="1"/>
</dbReference>
<comment type="subunit">
    <text evidence="11">Unclear whether it forms homodimers or belongs to a larger complex. According to probably does not form homodimers, while shows homodimer formation. Both reports show RNase J1 and J2 interaction, probably as a heterotetramer shows it is a component of a possible RNA degradosome complex composed of rny, rnjA, rnjB, pnp, pfkA and eno, while finds no evidence of an RNA degradosome complex.</text>
</comment>
<dbReference type="PANTHER" id="PTHR43694:SF4">
    <property type="entry name" value="RIBONUCLEASE J 2"/>
    <property type="match status" value="1"/>
</dbReference>
<comment type="similarity">
    <text evidence="12 13">Belongs to the metallo-beta-lactamase superfamily. RNA-metabolizing metallo-beta-lactamase-like family. Bacterial RNase J subfamily.</text>
</comment>
<evidence type="ECO:0000259" key="17">
    <source>
        <dbReference type="SMART" id="SM00849"/>
    </source>
</evidence>
<comment type="subcellular location">
    <subcellularLocation>
        <location evidence="1 12 13">Cytoplasm</location>
    </subcellularLocation>
</comment>
<dbReference type="GO" id="GO:0004534">
    <property type="term" value="F:5'-3' RNA exonuclease activity"/>
    <property type="evidence" value="ECO:0007669"/>
    <property type="project" value="UniProtKB-UniRule"/>
</dbReference>
<evidence type="ECO:0000256" key="3">
    <source>
        <dbReference type="ARBA" id="ARBA00022552"/>
    </source>
</evidence>
<dbReference type="CDD" id="cd07714">
    <property type="entry name" value="RNaseJ_MBL-fold"/>
    <property type="match status" value="1"/>
</dbReference>
<dbReference type="InterPro" id="IPR030854">
    <property type="entry name" value="RNase_J_bac"/>
</dbReference>
<keyword evidence="10 12" id="KW-0694">RNA-binding</keyword>
<dbReference type="InterPro" id="IPR055132">
    <property type="entry name" value="RNase_J_b_CASP"/>
</dbReference>
<dbReference type="InterPro" id="IPR042173">
    <property type="entry name" value="RNase_J_2"/>
</dbReference>
<feature type="binding site" evidence="16">
    <location>
        <position position="444"/>
    </location>
    <ligand>
        <name>Ca(2+)</name>
        <dbReference type="ChEBI" id="CHEBI:29108"/>
    </ligand>
</feature>
<dbReference type="Pfam" id="PF22505">
    <property type="entry name" value="RNase_J_b_CASP"/>
    <property type="match status" value="1"/>
</dbReference>
<feature type="active site" description="Proton donor" evidence="14">
    <location>
        <position position="197"/>
    </location>
</feature>
<gene>
    <name evidence="12" type="primary">rnj</name>
    <name evidence="18" type="ORF">HNQ41_000159</name>
</gene>
<evidence type="ECO:0000256" key="12">
    <source>
        <dbReference type="HAMAP-Rule" id="MF_01491"/>
    </source>
</evidence>